<dbReference type="GO" id="GO:0005506">
    <property type="term" value="F:iron ion binding"/>
    <property type="evidence" value="ECO:0007669"/>
    <property type="project" value="InterPro"/>
</dbReference>
<proteinExistence type="inferred from homology"/>
<dbReference type="STRING" id="1531966.A0A0A1SSH6"/>
<dbReference type="InterPro" id="IPR002401">
    <property type="entry name" value="Cyt_P450_E_grp-I"/>
</dbReference>
<keyword evidence="4 5" id="KW-0349">Heme</keyword>
<evidence type="ECO:0000256" key="2">
    <source>
        <dbReference type="ARBA" id="ARBA00022723"/>
    </source>
</evidence>
<comment type="cofactor">
    <cofactor evidence="4">
        <name>heme</name>
        <dbReference type="ChEBI" id="CHEBI:30413"/>
    </cofactor>
</comment>
<dbReference type="GO" id="GO:0016705">
    <property type="term" value="F:oxidoreductase activity, acting on paired donors, with incorporation or reduction of molecular oxygen"/>
    <property type="evidence" value="ECO:0007669"/>
    <property type="project" value="InterPro"/>
</dbReference>
<dbReference type="Gene3D" id="1.10.630.10">
    <property type="entry name" value="Cytochrome P450"/>
    <property type="match status" value="1"/>
</dbReference>
<reference evidence="7 8" key="1">
    <citation type="journal article" date="2015" name="Genome Announc.">
        <title>Draft Genome Sequence and Gene Annotation of the Entomopathogenic Fungus Verticillium hemipterigenum.</title>
        <authorList>
            <person name="Horn F."/>
            <person name="Habel A."/>
            <person name="Scharf D.H."/>
            <person name="Dworschak J."/>
            <person name="Brakhage A.A."/>
            <person name="Guthke R."/>
            <person name="Hertweck C."/>
            <person name="Linde J."/>
        </authorList>
    </citation>
    <scope>NUCLEOTIDE SEQUENCE [LARGE SCALE GENOMIC DNA]</scope>
</reference>
<keyword evidence="5" id="KW-0560">Oxidoreductase</keyword>
<protein>
    <recommendedName>
        <fullName evidence="9">Cytochrome P450</fullName>
    </recommendedName>
</protein>
<dbReference type="OrthoDB" id="2789670at2759"/>
<dbReference type="SUPFAM" id="SSF48264">
    <property type="entry name" value="Cytochrome P450"/>
    <property type="match status" value="1"/>
</dbReference>
<name>A0A0A1SSH6_9HYPO</name>
<keyword evidence="8" id="KW-1185">Reference proteome</keyword>
<evidence type="ECO:0000256" key="5">
    <source>
        <dbReference type="RuleBase" id="RU000461"/>
    </source>
</evidence>
<dbReference type="GO" id="GO:0004497">
    <property type="term" value="F:monooxygenase activity"/>
    <property type="evidence" value="ECO:0007669"/>
    <property type="project" value="UniProtKB-KW"/>
</dbReference>
<gene>
    <name evidence="7" type="ORF">VHEMI01221</name>
</gene>
<evidence type="ECO:0008006" key="9">
    <source>
        <dbReference type="Google" id="ProtNLM"/>
    </source>
</evidence>
<feature type="region of interest" description="Disordered" evidence="6">
    <location>
        <begin position="478"/>
        <end position="506"/>
    </location>
</feature>
<comment type="similarity">
    <text evidence="1 5">Belongs to the cytochrome P450 family.</text>
</comment>
<dbReference type="InterPro" id="IPR036396">
    <property type="entry name" value="Cyt_P450_sf"/>
</dbReference>
<keyword evidence="2 4" id="KW-0479">Metal-binding</keyword>
<dbReference type="CDD" id="cd20615">
    <property type="entry name" value="CYP_GliC-like"/>
    <property type="match status" value="1"/>
</dbReference>
<dbReference type="Proteomes" id="UP000039046">
    <property type="component" value="Unassembled WGS sequence"/>
</dbReference>
<accession>A0A0A1SSH6</accession>
<organism evidence="7 8">
    <name type="scientific">[Torrubiella] hemipterigena</name>
    <dbReference type="NCBI Taxonomy" id="1531966"/>
    <lineage>
        <taxon>Eukaryota</taxon>
        <taxon>Fungi</taxon>
        <taxon>Dikarya</taxon>
        <taxon>Ascomycota</taxon>
        <taxon>Pezizomycotina</taxon>
        <taxon>Sordariomycetes</taxon>
        <taxon>Hypocreomycetidae</taxon>
        <taxon>Hypocreales</taxon>
        <taxon>Clavicipitaceae</taxon>
        <taxon>Clavicipitaceae incertae sedis</taxon>
        <taxon>'Torrubiella' clade</taxon>
    </lineage>
</organism>
<keyword evidence="3 4" id="KW-0408">Iron</keyword>
<dbReference type="PANTHER" id="PTHR24291">
    <property type="entry name" value="CYTOCHROME P450 FAMILY 4"/>
    <property type="match status" value="1"/>
</dbReference>
<evidence type="ECO:0000256" key="3">
    <source>
        <dbReference type="ARBA" id="ARBA00023004"/>
    </source>
</evidence>
<evidence type="ECO:0000313" key="8">
    <source>
        <dbReference type="Proteomes" id="UP000039046"/>
    </source>
</evidence>
<dbReference type="PRINTS" id="PR00463">
    <property type="entry name" value="EP450I"/>
</dbReference>
<dbReference type="InterPro" id="IPR001128">
    <property type="entry name" value="Cyt_P450"/>
</dbReference>
<feature type="binding site" description="axial binding residue" evidence="4">
    <location>
        <position position="446"/>
    </location>
    <ligand>
        <name>heme</name>
        <dbReference type="ChEBI" id="CHEBI:30413"/>
    </ligand>
    <ligandPart>
        <name>Fe</name>
        <dbReference type="ChEBI" id="CHEBI:18248"/>
    </ligandPart>
</feature>
<keyword evidence="5" id="KW-0503">Monooxygenase</keyword>
<dbReference type="InterPro" id="IPR050196">
    <property type="entry name" value="Cytochrome_P450_Monoox"/>
</dbReference>
<evidence type="ECO:0000256" key="4">
    <source>
        <dbReference type="PIRSR" id="PIRSR602401-1"/>
    </source>
</evidence>
<evidence type="ECO:0000256" key="1">
    <source>
        <dbReference type="ARBA" id="ARBA00010617"/>
    </source>
</evidence>
<dbReference type="GO" id="GO:0020037">
    <property type="term" value="F:heme binding"/>
    <property type="evidence" value="ECO:0007669"/>
    <property type="project" value="InterPro"/>
</dbReference>
<dbReference type="EMBL" id="CDHN01000001">
    <property type="protein sequence ID" value="CEJ81071.1"/>
    <property type="molecule type" value="Genomic_DNA"/>
</dbReference>
<dbReference type="AlphaFoldDB" id="A0A0A1SSH6"/>
<evidence type="ECO:0000313" key="7">
    <source>
        <dbReference type="EMBL" id="CEJ81071.1"/>
    </source>
</evidence>
<dbReference type="PROSITE" id="PS00086">
    <property type="entry name" value="CYTOCHROME_P450"/>
    <property type="match status" value="1"/>
</dbReference>
<sequence length="506" mass="57373">MVLLYFAAVALPAAVLYLVFRFSGLWLFEAVTTVILRVLNPGVLSSGKQVSGPRWQYPNGTVIERFLNGRENSEKWQKYGPVYRVWSGPHPEIVITTPKDLKHFSSDANDHPKTPNVNLGWFVGELLGQAMGLVYGQDWRRLRKIFDPAFTHSAAVTRIDIVDRAARKYVAELPLLADSGNTEKQMSFGLPVVKAFTKFPYFLTASAIYGPMTTEEENDLWSVTEKRVALNKYWIGGGPYRLKATAKFFDPAAVNRLHEFNKDWRAYNERMVNVRRERGETAPIITYWEETENGNMSMTELLQTLDELLMLNLDVITHVITWFITLIASHEQVKQELRAEITANKDCLTEYLAKTDSHLHRCFIESMRVQPFAVFTIGESSAAVKNFHGVLVKPNTQILVDVLAINVRNPFWGKDSESFNPSRLIGIKPSDLRYNLHSFGIGSRKCMGQYVAGHIVKSLALHLFDQYEVQVMDAGKKDPAQNVDKSNWTPKADSPLRLTKRDGSVV</sequence>
<dbReference type="PANTHER" id="PTHR24291:SF167">
    <property type="entry name" value="CYTOCHROME P450 MONOOXYGENASE GLIC"/>
    <property type="match status" value="1"/>
</dbReference>
<evidence type="ECO:0000256" key="6">
    <source>
        <dbReference type="SAM" id="MobiDB-lite"/>
    </source>
</evidence>
<dbReference type="HOGENOM" id="CLU_042557_2_0_1"/>
<dbReference type="InterPro" id="IPR017972">
    <property type="entry name" value="Cyt_P450_CS"/>
</dbReference>
<dbReference type="Pfam" id="PF00067">
    <property type="entry name" value="p450"/>
    <property type="match status" value="1"/>
</dbReference>